<keyword evidence="3" id="KW-0804">Transcription</keyword>
<evidence type="ECO:0000313" key="7">
    <source>
        <dbReference type="Proteomes" id="UP000316215"/>
    </source>
</evidence>
<dbReference type="PRINTS" id="PR00455">
    <property type="entry name" value="HTHTETR"/>
</dbReference>
<gene>
    <name evidence="6" type="ORF">CD934_32885</name>
</gene>
<reference evidence="6 7" key="1">
    <citation type="submission" date="2017-07" db="EMBL/GenBank/DDBJ databases">
        <title>The Complete Genome of Streptomyces asterosporus-ZSY.</title>
        <authorList>
            <person name="Zhang S."/>
        </authorList>
    </citation>
    <scope>NUCLEOTIDE SEQUENCE [LARGE SCALE GENOMIC DNA]</scope>
    <source>
        <strain evidence="6 7">DSM 41452</strain>
    </source>
</reference>
<dbReference type="InterPro" id="IPR009057">
    <property type="entry name" value="Homeodomain-like_sf"/>
</dbReference>
<keyword evidence="7" id="KW-1185">Reference proteome</keyword>
<dbReference type="InterPro" id="IPR036271">
    <property type="entry name" value="Tet_transcr_reg_TetR-rel_C_sf"/>
</dbReference>
<dbReference type="Gene3D" id="1.10.357.10">
    <property type="entry name" value="Tetracycline Repressor, domain 2"/>
    <property type="match status" value="1"/>
</dbReference>
<dbReference type="InterPro" id="IPR001647">
    <property type="entry name" value="HTH_TetR"/>
</dbReference>
<dbReference type="GO" id="GO:0003677">
    <property type="term" value="F:DNA binding"/>
    <property type="evidence" value="ECO:0007669"/>
    <property type="project" value="UniProtKB-UniRule"/>
</dbReference>
<dbReference type="RefSeq" id="WP_142233933.1">
    <property type="nucleotide sequence ID" value="NZ_CP022310.1"/>
</dbReference>
<evidence type="ECO:0000256" key="1">
    <source>
        <dbReference type="ARBA" id="ARBA00023015"/>
    </source>
</evidence>
<accession>A0A514JZX2</accession>
<feature type="DNA-binding region" description="H-T-H motif" evidence="4">
    <location>
        <begin position="34"/>
        <end position="53"/>
    </location>
</feature>
<proteinExistence type="predicted"/>
<dbReference type="AlphaFoldDB" id="A0A514JZX2"/>
<dbReference type="PANTHER" id="PTHR47506:SF3">
    <property type="entry name" value="HTH-TYPE TRANSCRIPTIONAL REGULATOR LMRA"/>
    <property type="match status" value="1"/>
</dbReference>
<organism evidence="6 7">
    <name type="scientific">Streptomyces calvus</name>
    <dbReference type="NCBI Taxonomy" id="67282"/>
    <lineage>
        <taxon>Bacteria</taxon>
        <taxon>Bacillati</taxon>
        <taxon>Actinomycetota</taxon>
        <taxon>Actinomycetes</taxon>
        <taxon>Kitasatosporales</taxon>
        <taxon>Streptomycetaceae</taxon>
        <taxon>Streptomyces</taxon>
    </lineage>
</organism>
<protein>
    <submittedName>
        <fullName evidence="6">TetR family transcriptional regulator</fullName>
    </submittedName>
</protein>
<dbReference type="Pfam" id="PF00440">
    <property type="entry name" value="TetR_N"/>
    <property type="match status" value="1"/>
</dbReference>
<evidence type="ECO:0000256" key="2">
    <source>
        <dbReference type="ARBA" id="ARBA00023125"/>
    </source>
</evidence>
<evidence type="ECO:0000259" key="5">
    <source>
        <dbReference type="PROSITE" id="PS50977"/>
    </source>
</evidence>
<dbReference type="PROSITE" id="PS50977">
    <property type="entry name" value="HTH_TETR_2"/>
    <property type="match status" value="1"/>
</dbReference>
<dbReference type="SUPFAM" id="SSF46689">
    <property type="entry name" value="Homeodomain-like"/>
    <property type="match status" value="1"/>
</dbReference>
<feature type="domain" description="HTH tetR-type" evidence="5">
    <location>
        <begin position="11"/>
        <end position="71"/>
    </location>
</feature>
<keyword evidence="2 4" id="KW-0238">DNA-binding</keyword>
<dbReference type="SUPFAM" id="SSF48498">
    <property type="entry name" value="Tetracyclin repressor-like, C-terminal domain"/>
    <property type="match status" value="1"/>
</dbReference>
<dbReference type="PANTHER" id="PTHR47506">
    <property type="entry name" value="TRANSCRIPTIONAL REGULATORY PROTEIN"/>
    <property type="match status" value="1"/>
</dbReference>
<name>A0A514JZX2_9ACTN</name>
<dbReference type="Proteomes" id="UP000316215">
    <property type="component" value="Chromosome"/>
</dbReference>
<dbReference type="EMBL" id="CP022310">
    <property type="protein sequence ID" value="QDI72957.1"/>
    <property type="molecule type" value="Genomic_DNA"/>
</dbReference>
<keyword evidence="1" id="KW-0805">Transcription regulation</keyword>
<evidence type="ECO:0000256" key="3">
    <source>
        <dbReference type="ARBA" id="ARBA00023163"/>
    </source>
</evidence>
<sequence length="208" mass="22090">MSRGTGDGSTSEARARLLSTATKIFYAEGIHSVGVDRIIAEAQVTRATLYRHFSGKEELVLAYLDQADRGIRAQTAAAEASSESAPDKVRAVSRSIAEGIRSPGFRGCAFLNAVAEYPDPAHPIHQAVLAHRQWFLDTVTELLARAGCEPADAAGRHLVMLRDGAMAAGCLFDPQLVCDTFLQGVEGLLQARTASAPAPSTTAFPPRA</sequence>
<evidence type="ECO:0000313" key="6">
    <source>
        <dbReference type="EMBL" id="QDI72957.1"/>
    </source>
</evidence>
<dbReference type="KEGG" id="sast:CD934_32885"/>
<evidence type="ECO:0000256" key="4">
    <source>
        <dbReference type="PROSITE-ProRule" id="PRU00335"/>
    </source>
</evidence>